<dbReference type="AlphaFoldDB" id="A0A0W0Z4F7"/>
<proteinExistence type="predicted"/>
<dbReference type="PATRIC" id="fig|452.5.peg.1660"/>
<dbReference type="PANTHER" id="PTHR42663:SF6">
    <property type="entry name" value="HYDROLASE C777.06C-RELATED"/>
    <property type="match status" value="1"/>
</dbReference>
<sequence length="255" mass="29372">MALKLIFLGSGSAFTLDEDNYHSNVLLQKDHHTMLIDAGSDIRFSLHKLRLNHRDIQNVYISHLHADHIGGLEWLALSTYFDPGCKDKPHLYISEHLVNDLWEKSLCGGLSTLQTEQASLKNFFNVHVIKQHEQLIWQDIPFKLVQAVHVISDYELMPCYGLMFEYNQTRIYLTADTQYAPSQLLDYYEKADIIFHDCETSACKSGVHAHYSELLNIPGELKKKIWLYHYNPGKLPNAKADGFLGFVKRGQVFTF</sequence>
<protein>
    <submittedName>
        <fullName evidence="1">Metal-dependent hydrolase of the beta-lactamase superfamily transporter III</fullName>
    </submittedName>
</protein>
<name>A0A0W0Z4F7_LEGSP</name>
<dbReference type="GO" id="GO:0016787">
    <property type="term" value="F:hydrolase activity"/>
    <property type="evidence" value="ECO:0007669"/>
    <property type="project" value="UniProtKB-KW"/>
</dbReference>
<dbReference type="Proteomes" id="UP000054877">
    <property type="component" value="Unassembled WGS sequence"/>
</dbReference>
<dbReference type="Gene3D" id="3.60.15.10">
    <property type="entry name" value="Ribonuclease Z/Hydroxyacylglutathione hydrolase-like"/>
    <property type="match status" value="1"/>
</dbReference>
<accession>A0A0W0Z4F7</accession>
<dbReference type="EMBL" id="LNYX01000014">
    <property type="protein sequence ID" value="KTD63985.1"/>
    <property type="molecule type" value="Genomic_DNA"/>
</dbReference>
<dbReference type="STRING" id="452.Lspi_1504"/>
<organism evidence="1 2">
    <name type="scientific">Legionella spiritensis</name>
    <dbReference type="NCBI Taxonomy" id="452"/>
    <lineage>
        <taxon>Bacteria</taxon>
        <taxon>Pseudomonadati</taxon>
        <taxon>Pseudomonadota</taxon>
        <taxon>Gammaproteobacteria</taxon>
        <taxon>Legionellales</taxon>
        <taxon>Legionellaceae</taxon>
        <taxon>Legionella</taxon>
    </lineage>
</organism>
<dbReference type="GO" id="GO:0046872">
    <property type="term" value="F:metal ion binding"/>
    <property type="evidence" value="ECO:0007669"/>
    <property type="project" value="UniProtKB-KW"/>
</dbReference>
<dbReference type="SUPFAM" id="SSF56281">
    <property type="entry name" value="Metallo-hydrolase/oxidoreductase"/>
    <property type="match status" value="1"/>
</dbReference>
<evidence type="ECO:0000313" key="2">
    <source>
        <dbReference type="Proteomes" id="UP000054877"/>
    </source>
</evidence>
<dbReference type="Pfam" id="PF23023">
    <property type="entry name" value="Anti-Pycsar_Apyc1"/>
    <property type="match status" value="1"/>
</dbReference>
<dbReference type="OrthoDB" id="9803916at2"/>
<dbReference type="PANTHER" id="PTHR42663">
    <property type="entry name" value="HYDROLASE C777.06C-RELATED-RELATED"/>
    <property type="match status" value="1"/>
</dbReference>
<dbReference type="InterPro" id="IPR036866">
    <property type="entry name" value="RibonucZ/Hydroxyglut_hydro"/>
</dbReference>
<evidence type="ECO:0000313" key="1">
    <source>
        <dbReference type="EMBL" id="KTD63985.1"/>
    </source>
</evidence>
<comment type="caution">
    <text evidence="1">The sequence shown here is derived from an EMBL/GenBank/DDBJ whole genome shotgun (WGS) entry which is preliminary data.</text>
</comment>
<keyword evidence="1" id="KW-0378">Hydrolase</keyword>
<gene>
    <name evidence="1" type="ORF">Lspi_1504</name>
</gene>
<reference evidence="1 2" key="1">
    <citation type="submission" date="2015-11" db="EMBL/GenBank/DDBJ databases">
        <title>Genomic analysis of 38 Legionella species identifies large and diverse effector repertoires.</title>
        <authorList>
            <person name="Burstein D."/>
            <person name="Amaro F."/>
            <person name="Zusman T."/>
            <person name="Lifshitz Z."/>
            <person name="Cohen O."/>
            <person name="Gilbert J.A."/>
            <person name="Pupko T."/>
            <person name="Shuman H.A."/>
            <person name="Segal G."/>
        </authorList>
    </citation>
    <scope>NUCLEOTIDE SEQUENCE [LARGE SCALE GENOMIC DNA]</scope>
    <source>
        <strain evidence="1 2">Mt.St.Helens-9</strain>
    </source>
</reference>
<keyword evidence="2" id="KW-1185">Reference proteome</keyword>
<dbReference type="RefSeq" id="WP_058483426.1">
    <property type="nucleotide sequence ID" value="NZ_CAAAII010000001.1"/>
</dbReference>